<dbReference type="Proteomes" id="UP000799764">
    <property type="component" value="Unassembled WGS sequence"/>
</dbReference>
<sequence length="269" mass="30017">MGRGLASWWREVVQEERWWVHEEERWCSWCSGRLLREVQRSEEGAASRGKKARPAEGGRRDQQRERAALLRADRQARRHAGRKTDDGCRAFQGPSGVRRNGHRLRCSTASCHLPPATATPLHYGIWLLASGIWHLASARCVPRGRGGVAALDSVPLTGLRAPRFTRFVPPGHAAESLAAGQPAGPSYYAPSSSPSPRLRAHCYTEVFSPSHVRFSGPNCCSLVSTTCPRLHLVSLHWLLRLRNHLTLFEHSLVPRYLATSSSRPEKLTT</sequence>
<gene>
    <name evidence="2" type="ORF">P171DRAFT_51158</name>
</gene>
<dbReference type="AlphaFoldDB" id="A0A9P4UB86"/>
<protein>
    <submittedName>
        <fullName evidence="2">Uncharacterized protein</fullName>
    </submittedName>
</protein>
<evidence type="ECO:0000256" key="1">
    <source>
        <dbReference type="SAM" id="MobiDB-lite"/>
    </source>
</evidence>
<evidence type="ECO:0000313" key="3">
    <source>
        <dbReference type="Proteomes" id="UP000799764"/>
    </source>
</evidence>
<feature type="compositionally biased region" description="Basic and acidic residues" evidence="1">
    <location>
        <begin position="53"/>
        <end position="75"/>
    </location>
</feature>
<organism evidence="2 3">
    <name type="scientific">Karstenula rhodostoma CBS 690.94</name>
    <dbReference type="NCBI Taxonomy" id="1392251"/>
    <lineage>
        <taxon>Eukaryota</taxon>
        <taxon>Fungi</taxon>
        <taxon>Dikarya</taxon>
        <taxon>Ascomycota</taxon>
        <taxon>Pezizomycotina</taxon>
        <taxon>Dothideomycetes</taxon>
        <taxon>Pleosporomycetidae</taxon>
        <taxon>Pleosporales</taxon>
        <taxon>Massarineae</taxon>
        <taxon>Didymosphaeriaceae</taxon>
        <taxon>Karstenula</taxon>
    </lineage>
</organism>
<name>A0A9P4UB86_9PLEO</name>
<dbReference type="EMBL" id="MU001503">
    <property type="protein sequence ID" value="KAF2442867.1"/>
    <property type="molecule type" value="Genomic_DNA"/>
</dbReference>
<comment type="caution">
    <text evidence="2">The sequence shown here is derived from an EMBL/GenBank/DDBJ whole genome shotgun (WGS) entry which is preliminary data.</text>
</comment>
<evidence type="ECO:0000313" key="2">
    <source>
        <dbReference type="EMBL" id="KAF2442867.1"/>
    </source>
</evidence>
<proteinExistence type="predicted"/>
<accession>A0A9P4UB86</accession>
<reference evidence="2" key="1">
    <citation type="journal article" date="2020" name="Stud. Mycol.">
        <title>101 Dothideomycetes genomes: a test case for predicting lifestyles and emergence of pathogens.</title>
        <authorList>
            <person name="Haridas S."/>
            <person name="Albert R."/>
            <person name="Binder M."/>
            <person name="Bloem J."/>
            <person name="Labutti K."/>
            <person name="Salamov A."/>
            <person name="Andreopoulos B."/>
            <person name="Baker S."/>
            <person name="Barry K."/>
            <person name="Bills G."/>
            <person name="Bluhm B."/>
            <person name="Cannon C."/>
            <person name="Castanera R."/>
            <person name="Culley D."/>
            <person name="Daum C."/>
            <person name="Ezra D."/>
            <person name="Gonzalez J."/>
            <person name="Henrissat B."/>
            <person name="Kuo A."/>
            <person name="Liang C."/>
            <person name="Lipzen A."/>
            <person name="Lutzoni F."/>
            <person name="Magnuson J."/>
            <person name="Mondo S."/>
            <person name="Nolan M."/>
            <person name="Ohm R."/>
            <person name="Pangilinan J."/>
            <person name="Park H.-J."/>
            <person name="Ramirez L."/>
            <person name="Alfaro M."/>
            <person name="Sun H."/>
            <person name="Tritt A."/>
            <person name="Yoshinaga Y."/>
            <person name="Zwiers L.-H."/>
            <person name="Turgeon B."/>
            <person name="Goodwin S."/>
            <person name="Spatafora J."/>
            <person name="Crous P."/>
            <person name="Grigoriev I."/>
        </authorList>
    </citation>
    <scope>NUCLEOTIDE SEQUENCE</scope>
    <source>
        <strain evidence="2">CBS 690.94</strain>
    </source>
</reference>
<feature type="region of interest" description="Disordered" evidence="1">
    <location>
        <begin position="41"/>
        <end position="94"/>
    </location>
</feature>
<keyword evidence="3" id="KW-1185">Reference proteome</keyword>